<keyword evidence="4" id="KW-1185">Reference proteome</keyword>
<protein>
    <recommendedName>
        <fullName evidence="5">WASH complex subunit CCDC53</fullName>
    </recommendedName>
</protein>
<reference evidence="3 4" key="1">
    <citation type="submission" date="2020-08" db="EMBL/GenBank/DDBJ databases">
        <title>Plant Genome Project.</title>
        <authorList>
            <person name="Zhang R.-G."/>
        </authorList>
    </citation>
    <scope>NUCLEOTIDE SEQUENCE [LARGE SCALE GENOMIC DNA]</scope>
    <source>
        <tissue evidence="3">Rhizome</tissue>
    </source>
</reference>
<evidence type="ECO:0008006" key="5">
    <source>
        <dbReference type="Google" id="ProtNLM"/>
    </source>
</evidence>
<accession>A0A8J5KVL5</accession>
<dbReference type="Proteomes" id="UP000734854">
    <property type="component" value="Unassembled WGS sequence"/>
</dbReference>
<name>A0A8J5KVL5_ZINOF</name>
<evidence type="ECO:0000256" key="2">
    <source>
        <dbReference type="SAM" id="MobiDB-lite"/>
    </source>
</evidence>
<dbReference type="InterPro" id="IPR019309">
    <property type="entry name" value="WASHC3"/>
</dbReference>
<organism evidence="3 4">
    <name type="scientific">Zingiber officinale</name>
    <name type="common">Ginger</name>
    <name type="synonym">Amomum zingiber</name>
    <dbReference type="NCBI Taxonomy" id="94328"/>
    <lineage>
        <taxon>Eukaryota</taxon>
        <taxon>Viridiplantae</taxon>
        <taxon>Streptophyta</taxon>
        <taxon>Embryophyta</taxon>
        <taxon>Tracheophyta</taxon>
        <taxon>Spermatophyta</taxon>
        <taxon>Magnoliopsida</taxon>
        <taxon>Liliopsida</taxon>
        <taxon>Zingiberales</taxon>
        <taxon>Zingiberaceae</taxon>
        <taxon>Zingiber</taxon>
    </lineage>
</organism>
<evidence type="ECO:0000313" key="4">
    <source>
        <dbReference type="Proteomes" id="UP000734854"/>
    </source>
</evidence>
<dbReference type="GO" id="GO:0006887">
    <property type="term" value="P:exocytosis"/>
    <property type="evidence" value="ECO:0007669"/>
    <property type="project" value="TreeGrafter"/>
</dbReference>
<evidence type="ECO:0000256" key="1">
    <source>
        <dbReference type="ARBA" id="ARBA00006290"/>
    </source>
</evidence>
<comment type="caution">
    <text evidence="3">The sequence shown here is derived from an EMBL/GenBank/DDBJ whole genome shotgun (WGS) entry which is preliminary data.</text>
</comment>
<dbReference type="Gene3D" id="1.20.5.110">
    <property type="match status" value="1"/>
</dbReference>
<dbReference type="PANTHER" id="PTHR13015:SF0">
    <property type="entry name" value="WASH COMPLEX SUBUNIT 3"/>
    <property type="match status" value="1"/>
</dbReference>
<feature type="region of interest" description="Disordered" evidence="2">
    <location>
        <begin position="34"/>
        <end position="54"/>
    </location>
</feature>
<dbReference type="EMBL" id="JACMSC010000011">
    <property type="protein sequence ID" value="KAG6501053.1"/>
    <property type="molecule type" value="Genomic_DNA"/>
</dbReference>
<sequence length="157" mass="17426">MMRDPEPAGVFLSPELKPAMIPTRASVAAAAGWSRNALPEAPPPAAKEEDEEHAELSISDQRTLYLVNIFIGNTARFLNSFASLCQDKLAQVHRRILKLDANLTLLEAQLQSRGHIHEFDNKSNLEASSSTTLNVYGLVLPSPYVVHYLDHEPPYYS</sequence>
<dbReference type="GO" id="GO:0071203">
    <property type="term" value="C:WASH complex"/>
    <property type="evidence" value="ECO:0007669"/>
    <property type="project" value="InterPro"/>
</dbReference>
<gene>
    <name evidence="3" type="ORF">ZIOFF_040919</name>
</gene>
<dbReference type="Pfam" id="PF10152">
    <property type="entry name" value="CCDC53"/>
    <property type="match status" value="1"/>
</dbReference>
<comment type="similarity">
    <text evidence="1">Belongs to the CCDC53 family.</text>
</comment>
<dbReference type="PANTHER" id="PTHR13015">
    <property type="entry name" value="PROTEIN AD-016-RELATED"/>
    <property type="match status" value="1"/>
</dbReference>
<evidence type="ECO:0000313" key="3">
    <source>
        <dbReference type="EMBL" id="KAG6501053.1"/>
    </source>
</evidence>
<proteinExistence type="inferred from homology"/>
<dbReference type="AlphaFoldDB" id="A0A8J5KVL5"/>
<dbReference type="GO" id="GO:0030041">
    <property type="term" value="P:actin filament polymerization"/>
    <property type="evidence" value="ECO:0007669"/>
    <property type="project" value="TreeGrafter"/>
</dbReference>